<reference evidence="2" key="1">
    <citation type="submission" date="2022-03" db="EMBL/GenBank/DDBJ databases">
        <authorList>
            <person name="Lindestad O."/>
        </authorList>
    </citation>
    <scope>NUCLEOTIDE SEQUENCE</scope>
</reference>
<proteinExistence type="predicted"/>
<comment type="caution">
    <text evidence="2">The sequence shown here is derived from an EMBL/GenBank/DDBJ whole genome shotgun (WGS) entry which is preliminary data.</text>
</comment>
<dbReference type="EMBL" id="CAKXAJ010025557">
    <property type="protein sequence ID" value="CAH2240958.1"/>
    <property type="molecule type" value="Genomic_DNA"/>
</dbReference>
<accession>A0A8S4RRM3</accession>
<gene>
    <name evidence="2" type="primary">jg9694</name>
    <name evidence="2" type="ORF">PAEG_LOCUS17441</name>
</gene>
<organism evidence="2 3">
    <name type="scientific">Pararge aegeria aegeria</name>
    <dbReference type="NCBI Taxonomy" id="348720"/>
    <lineage>
        <taxon>Eukaryota</taxon>
        <taxon>Metazoa</taxon>
        <taxon>Ecdysozoa</taxon>
        <taxon>Arthropoda</taxon>
        <taxon>Hexapoda</taxon>
        <taxon>Insecta</taxon>
        <taxon>Pterygota</taxon>
        <taxon>Neoptera</taxon>
        <taxon>Endopterygota</taxon>
        <taxon>Lepidoptera</taxon>
        <taxon>Glossata</taxon>
        <taxon>Ditrysia</taxon>
        <taxon>Papilionoidea</taxon>
        <taxon>Nymphalidae</taxon>
        <taxon>Satyrinae</taxon>
        <taxon>Satyrini</taxon>
        <taxon>Parargina</taxon>
        <taxon>Pararge</taxon>
    </lineage>
</organism>
<keyword evidence="3" id="KW-1185">Reference proteome</keyword>
<dbReference type="Proteomes" id="UP000838756">
    <property type="component" value="Unassembled WGS sequence"/>
</dbReference>
<evidence type="ECO:0000256" key="1">
    <source>
        <dbReference type="SAM" id="MobiDB-lite"/>
    </source>
</evidence>
<evidence type="ECO:0000313" key="2">
    <source>
        <dbReference type="EMBL" id="CAH2240958.1"/>
    </source>
</evidence>
<dbReference type="AlphaFoldDB" id="A0A8S4RRM3"/>
<dbReference type="OrthoDB" id="425681at2759"/>
<name>A0A8S4RRM3_9NEOP</name>
<protein>
    <submittedName>
        <fullName evidence="2">Jg9694 protein</fullName>
    </submittedName>
</protein>
<feature type="region of interest" description="Disordered" evidence="1">
    <location>
        <begin position="60"/>
        <end position="83"/>
    </location>
</feature>
<sequence>MLRIPWTAKRTNISILEQLRINNRLSTLCYKNVLSYFGHIGKRLPSNMYKLILVGKVAGKRPRGRSPRRWSDQVKSHTGLPITEAIKKAEEQDGRL</sequence>
<evidence type="ECO:0000313" key="3">
    <source>
        <dbReference type="Proteomes" id="UP000838756"/>
    </source>
</evidence>